<evidence type="ECO:0000313" key="5">
    <source>
        <dbReference type="Proteomes" id="UP000255528"/>
    </source>
</evidence>
<reference evidence="4 5" key="1">
    <citation type="submission" date="2018-06" db="EMBL/GenBank/DDBJ databases">
        <authorList>
            <consortium name="Pathogen Informatics"/>
            <person name="Doyle S."/>
        </authorList>
    </citation>
    <scope>NUCLEOTIDE SEQUENCE [LARGE SCALE GENOMIC DNA]</scope>
    <source>
        <strain evidence="4 5">NCTC12119</strain>
    </source>
</reference>
<dbReference type="EMBL" id="UIGI01000001">
    <property type="protein sequence ID" value="SUW61668.1"/>
    <property type="molecule type" value="Genomic_DNA"/>
</dbReference>
<dbReference type="PANTHER" id="PTHR30441:SF9">
    <property type="entry name" value="ASMA FAMILY PROTEIN YHJG"/>
    <property type="match status" value="1"/>
</dbReference>
<evidence type="ECO:0000256" key="1">
    <source>
        <dbReference type="SAM" id="MobiDB-lite"/>
    </source>
</evidence>
<feature type="domain" description="AsmA" evidence="3">
    <location>
        <begin position="1"/>
        <end position="584"/>
    </location>
</feature>
<accession>A0A381C186</accession>
<feature type="region of interest" description="Disordered" evidence="1">
    <location>
        <begin position="374"/>
        <end position="398"/>
    </location>
</feature>
<keyword evidence="2" id="KW-0472">Membrane</keyword>
<keyword evidence="2" id="KW-1133">Transmembrane helix</keyword>
<organism evidence="4 5">
    <name type="scientific">Buttiauxella agrestis</name>
    <dbReference type="NCBI Taxonomy" id="82977"/>
    <lineage>
        <taxon>Bacteria</taxon>
        <taxon>Pseudomonadati</taxon>
        <taxon>Pseudomonadota</taxon>
        <taxon>Gammaproteobacteria</taxon>
        <taxon>Enterobacterales</taxon>
        <taxon>Enterobacteriaceae</taxon>
        <taxon>Buttiauxella</taxon>
    </lineage>
</organism>
<feature type="transmembrane region" description="Helical" evidence="2">
    <location>
        <begin position="7"/>
        <end position="29"/>
    </location>
</feature>
<evidence type="ECO:0000256" key="2">
    <source>
        <dbReference type="SAM" id="Phobius"/>
    </source>
</evidence>
<dbReference type="PANTHER" id="PTHR30441">
    <property type="entry name" value="DUF748 DOMAIN-CONTAINING PROTEIN"/>
    <property type="match status" value="1"/>
</dbReference>
<evidence type="ECO:0000259" key="3">
    <source>
        <dbReference type="Pfam" id="PF05170"/>
    </source>
</evidence>
<protein>
    <submittedName>
        <fullName evidence="4">Putative assembly protein</fullName>
    </submittedName>
</protein>
<dbReference type="GO" id="GO:0005886">
    <property type="term" value="C:plasma membrane"/>
    <property type="evidence" value="ECO:0007669"/>
    <property type="project" value="TreeGrafter"/>
</dbReference>
<keyword evidence="2" id="KW-0812">Transmembrane</keyword>
<proteinExistence type="predicted"/>
<dbReference type="Pfam" id="PF05170">
    <property type="entry name" value="AsmA"/>
    <property type="match status" value="1"/>
</dbReference>
<dbReference type="AlphaFoldDB" id="A0A381C186"/>
<gene>
    <name evidence="4" type="ORF">NCTC12119_00066</name>
</gene>
<name>A0A381C186_9ENTR</name>
<dbReference type="GO" id="GO:0090313">
    <property type="term" value="P:regulation of protein targeting to membrane"/>
    <property type="evidence" value="ECO:0007669"/>
    <property type="project" value="TreeGrafter"/>
</dbReference>
<dbReference type="InterPro" id="IPR007844">
    <property type="entry name" value="AsmA"/>
</dbReference>
<dbReference type="InterPro" id="IPR052894">
    <property type="entry name" value="AsmA-related"/>
</dbReference>
<dbReference type="RefSeq" id="WP_115626868.1">
    <property type="nucleotide sequence ID" value="NZ_UIGI01000001.1"/>
</dbReference>
<sequence length="688" mass="74713">MTKTGKIVSGVVGVLLLLVVVAIIVIATFDWNRLKPTINQKVSTELNRPFAIRGDLGVVWERNQEETGWRSWVPWPHVHAEDIILGNPPEIPEVTMVHLPRVDATLAPLALLTKTVYIPWIKLVQPDARIIRLSEKNNNWTFNLASDGNKDPNQPPSAWSFKVDNILFDKGRIAVNDKVTKADIEILVDPLGKPLPFSEIDGKKPTGKDAAKAADYVFGLKMKGRYNGAPLEGSGKIGGMLALRSEGETAFPVQADVRSGNSRVAFIGTINDPMKMGGVDLQLKFSGDSLGNLYDLTGVLLPDTPPFETDGHLLAKIDTEKGSVFRYQNFNGRIGDSDIHGSLTYSQGKPRPKLEGDLESKQLRLADLGPLIGVDSGKGAQQSKQSEQAKGEKTVQPADKVLPYDRFETDKWDVMDADVRFKGGRIEHSGTLPLSNLSTHVVLKNADLRLQPLKFGMANGTISANIHLEGDKKPMQGRADIQARRLQLKQLMPKVESMQKTLGELNGDAELRGRGNSIAELLGSSDGNLKLLMNDGLISRNLMEIVGLNVGNYIVGQIFGDDEVRINCAAANLDLRGGVATPRIFAFDTENSLINVTGTTNFKSERLDLTIDPESKGIRIITLRSPLYVRGTFKNPDAGVKAGPLIARGAVAAALATLVTPAAALLALISPSEGSDNQCSRILGQMKK</sequence>
<dbReference type="Proteomes" id="UP000255528">
    <property type="component" value="Unassembled WGS sequence"/>
</dbReference>
<evidence type="ECO:0000313" key="4">
    <source>
        <dbReference type="EMBL" id="SUW61668.1"/>
    </source>
</evidence>